<dbReference type="Gene3D" id="2.30.30.40">
    <property type="entry name" value="SH3 Domains"/>
    <property type="match status" value="1"/>
</dbReference>
<dbReference type="GO" id="GO:0006935">
    <property type="term" value="P:chemotaxis"/>
    <property type="evidence" value="ECO:0007669"/>
    <property type="project" value="InterPro"/>
</dbReference>
<dbReference type="SMART" id="SM00260">
    <property type="entry name" value="CheW"/>
    <property type="match status" value="1"/>
</dbReference>
<evidence type="ECO:0000259" key="1">
    <source>
        <dbReference type="PROSITE" id="PS50851"/>
    </source>
</evidence>
<dbReference type="PROSITE" id="PS50851">
    <property type="entry name" value="CHEW"/>
    <property type="match status" value="1"/>
</dbReference>
<dbReference type="PANTHER" id="PTHR22617:SF23">
    <property type="entry name" value="CHEMOTAXIS PROTEIN CHEW"/>
    <property type="match status" value="1"/>
</dbReference>
<dbReference type="PANTHER" id="PTHR22617">
    <property type="entry name" value="CHEMOTAXIS SENSOR HISTIDINE KINASE-RELATED"/>
    <property type="match status" value="1"/>
</dbReference>
<feature type="domain" description="CheW-like" evidence="1">
    <location>
        <begin position="11"/>
        <end position="155"/>
    </location>
</feature>
<dbReference type="RefSeq" id="WP_107975968.1">
    <property type="nucleotide sequence ID" value="NZ_BMEZ01000012.1"/>
</dbReference>
<reference evidence="2 3" key="1">
    <citation type="submission" date="2018-04" db="EMBL/GenBank/DDBJ databases">
        <title>Genomic Encyclopedia of Archaeal and Bacterial Type Strains, Phase II (KMG-II): from individual species to whole genera.</title>
        <authorList>
            <person name="Goeker M."/>
        </authorList>
    </citation>
    <scope>NUCLEOTIDE SEQUENCE [LARGE SCALE GENOMIC DNA]</scope>
    <source>
        <strain evidence="2 3">DSM 29329</strain>
    </source>
</reference>
<dbReference type="EMBL" id="QBKN01000010">
    <property type="protein sequence ID" value="PTX48051.1"/>
    <property type="molecule type" value="Genomic_DNA"/>
</dbReference>
<dbReference type="Proteomes" id="UP000244069">
    <property type="component" value="Unassembled WGS sequence"/>
</dbReference>
<proteinExistence type="predicted"/>
<name>A0A2T6AW51_9RHOB</name>
<evidence type="ECO:0000313" key="2">
    <source>
        <dbReference type="EMBL" id="PTX48051.1"/>
    </source>
</evidence>
<dbReference type="Pfam" id="PF01584">
    <property type="entry name" value="CheW"/>
    <property type="match status" value="1"/>
</dbReference>
<dbReference type="InterPro" id="IPR036061">
    <property type="entry name" value="CheW-like_dom_sf"/>
</dbReference>
<dbReference type="InterPro" id="IPR002545">
    <property type="entry name" value="CheW-lke_dom"/>
</dbReference>
<comment type="caution">
    <text evidence="2">The sequence shown here is derived from an EMBL/GenBank/DDBJ whole genome shotgun (WGS) entry which is preliminary data.</text>
</comment>
<keyword evidence="3" id="KW-1185">Reference proteome</keyword>
<dbReference type="SUPFAM" id="SSF50341">
    <property type="entry name" value="CheW-like"/>
    <property type="match status" value="1"/>
</dbReference>
<dbReference type="GO" id="GO:0007165">
    <property type="term" value="P:signal transduction"/>
    <property type="evidence" value="ECO:0007669"/>
    <property type="project" value="InterPro"/>
</dbReference>
<dbReference type="OrthoDB" id="3291462at2"/>
<sequence length="177" mass="18903">MSELDIPADVTGDVVTFRLDGEVLAVAAGRLREVLEKVRVTRVPGAPDFAAGVINVRGSVVPLADLRVPLRMPRPAEQDDVRILVLELTLAEQATTVGILADAVHEVTRLDPGTLEEIPPVGTRWPPRYVAAVGRWQGEFVTVPDLNAIFADFLGGQGRTHSNGATGAEPNAEPETV</sequence>
<dbReference type="GO" id="GO:0005829">
    <property type="term" value="C:cytosol"/>
    <property type="evidence" value="ECO:0007669"/>
    <property type="project" value="TreeGrafter"/>
</dbReference>
<gene>
    <name evidence="2" type="ORF">C8N44_11050</name>
</gene>
<dbReference type="AlphaFoldDB" id="A0A2T6AW51"/>
<organism evidence="2 3">
    <name type="scientific">Allosediminivita pacifica</name>
    <dbReference type="NCBI Taxonomy" id="1267769"/>
    <lineage>
        <taxon>Bacteria</taxon>
        <taxon>Pseudomonadati</taxon>
        <taxon>Pseudomonadota</taxon>
        <taxon>Alphaproteobacteria</taxon>
        <taxon>Rhodobacterales</taxon>
        <taxon>Paracoccaceae</taxon>
        <taxon>Allosediminivita</taxon>
    </lineage>
</organism>
<dbReference type="Gene3D" id="2.40.50.180">
    <property type="entry name" value="CheA-289, Domain 4"/>
    <property type="match status" value="1"/>
</dbReference>
<accession>A0A2T6AW51</accession>
<dbReference type="InterPro" id="IPR039315">
    <property type="entry name" value="CheW"/>
</dbReference>
<protein>
    <submittedName>
        <fullName evidence="2">Purine-binding chemotaxis protein CheW</fullName>
    </submittedName>
</protein>
<evidence type="ECO:0000313" key="3">
    <source>
        <dbReference type="Proteomes" id="UP000244069"/>
    </source>
</evidence>